<keyword evidence="3" id="KW-0808">Transferase</keyword>
<dbReference type="Proteomes" id="UP000319817">
    <property type="component" value="Chromosome"/>
</dbReference>
<name>A0A517P091_9BACT</name>
<dbReference type="AlphaFoldDB" id="A0A517P091"/>
<keyword evidence="4" id="KW-1185">Reference proteome</keyword>
<reference evidence="3 4" key="1">
    <citation type="submission" date="2019-02" db="EMBL/GenBank/DDBJ databases">
        <title>Deep-cultivation of Planctomycetes and their phenomic and genomic characterization uncovers novel biology.</title>
        <authorList>
            <person name="Wiegand S."/>
            <person name="Jogler M."/>
            <person name="Boedeker C."/>
            <person name="Pinto D."/>
            <person name="Vollmers J."/>
            <person name="Rivas-Marin E."/>
            <person name="Kohn T."/>
            <person name="Peeters S.H."/>
            <person name="Heuer A."/>
            <person name="Rast P."/>
            <person name="Oberbeckmann S."/>
            <person name="Bunk B."/>
            <person name="Jeske O."/>
            <person name="Meyerdierks A."/>
            <person name="Storesund J.E."/>
            <person name="Kallscheuer N."/>
            <person name="Luecker S."/>
            <person name="Lage O.M."/>
            <person name="Pohl T."/>
            <person name="Merkel B.J."/>
            <person name="Hornburger P."/>
            <person name="Mueller R.-W."/>
            <person name="Bruemmer F."/>
            <person name="Labrenz M."/>
            <person name="Spormann A.M."/>
            <person name="Op den Camp H."/>
            <person name="Overmann J."/>
            <person name="Amann R."/>
            <person name="Jetten M.S.M."/>
            <person name="Mascher T."/>
            <person name="Medema M.H."/>
            <person name="Devos D.P."/>
            <person name="Kaster A.-K."/>
            <person name="Ovreas L."/>
            <person name="Rohde M."/>
            <person name="Galperin M.Y."/>
            <person name="Jogler C."/>
        </authorList>
    </citation>
    <scope>NUCLEOTIDE SEQUENCE [LARGE SCALE GENOMIC DNA]</scope>
    <source>
        <strain evidence="3 4">K23_9</strain>
    </source>
</reference>
<evidence type="ECO:0000256" key="1">
    <source>
        <dbReference type="SAM" id="MobiDB-lite"/>
    </source>
</evidence>
<dbReference type="GO" id="GO:0016301">
    <property type="term" value="F:kinase activity"/>
    <property type="evidence" value="ECO:0007669"/>
    <property type="project" value="UniProtKB-KW"/>
</dbReference>
<dbReference type="InterPro" id="IPR022488">
    <property type="entry name" value="PPK2-related"/>
</dbReference>
<proteinExistence type="predicted"/>
<feature type="domain" description="Polyphosphate kinase-2-related" evidence="2">
    <location>
        <begin position="12"/>
        <end position="236"/>
    </location>
</feature>
<dbReference type="RefSeq" id="WP_145420622.1">
    <property type="nucleotide sequence ID" value="NZ_CP036526.1"/>
</dbReference>
<dbReference type="SUPFAM" id="SSF52540">
    <property type="entry name" value="P-loop containing nucleoside triphosphate hydrolases"/>
    <property type="match status" value="2"/>
</dbReference>
<feature type="domain" description="Polyphosphate kinase-2-related" evidence="2">
    <location>
        <begin position="304"/>
        <end position="523"/>
    </location>
</feature>
<keyword evidence="3" id="KW-0418">Kinase</keyword>
<protein>
    <submittedName>
        <fullName evidence="3">Thymidylate kinase</fullName>
    </submittedName>
</protein>
<evidence type="ECO:0000313" key="4">
    <source>
        <dbReference type="Proteomes" id="UP000319817"/>
    </source>
</evidence>
<dbReference type="PANTHER" id="PTHR34383">
    <property type="entry name" value="POLYPHOSPHATE:AMP PHOSPHOTRANSFERASE-RELATED"/>
    <property type="match status" value="1"/>
</dbReference>
<dbReference type="EMBL" id="CP036526">
    <property type="protein sequence ID" value="QDT12784.1"/>
    <property type="molecule type" value="Genomic_DNA"/>
</dbReference>
<dbReference type="Gene3D" id="3.40.50.300">
    <property type="entry name" value="P-loop containing nucleotide triphosphate hydrolases"/>
    <property type="match status" value="2"/>
</dbReference>
<dbReference type="InterPro" id="IPR027417">
    <property type="entry name" value="P-loop_NTPase"/>
</dbReference>
<evidence type="ECO:0000313" key="3">
    <source>
        <dbReference type="EMBL" id="QDT12784.1"/>
    </source>
</evidence>
<dbReference type="Pfam" id="PF03976">
    <property type="entry name" value="PPK2"/>
    <property type="match status" value="2"/>
</dbReference>
<accession>A0A517P091</accession>
<dbReference type="OrthoDB" id="9775224at2"/>
<feature type="region of interest" description="Disordered" evidence="1">
    <location>
        <begin position="239"/>
        <end position="281"/>
    </location>
</feature>
<sequence>MKLADFIHSQSMKKKEFNARLPVLRAELLEAQHSLRKADFPVIVLFAGVDGAGKSEVVNLLNEWMDPRWLINRAYARPSESGKDTERPAFRRYWHDLPPRGQIGLFLSAWYSQVLLGTVAQRVPSEDFARHVQRIRRFERTLATDNALILKFWMHLDQRHQKKQLKRLEANPATAWRVTHTDWAHWAMYNRFVSAGDQIIDATDTQQAPWRVIDGADHRYRSLTIAENILSAIKSRLDGATTSTSEPENHVIPKTGKAKSKSPGKDSRQENAVPGQLPDQVTTKFQPSRVNWLAGVDLKQTLPRKDYLRRLAQSQGELNRLCRQAKQHDVSSLLVFEGWDAAGKGGSIRRILQALDPRNYRVIPTAAPTDEENARHYLWRFWRHLPNAGNITIFDRSWYGRVLVERIEGFARKDEWQRAYDEINEFEQELVESGIMVCKYWLHITQEEQLKRFEHRKVTPHKRWKLTDEDWRNREKWDQYEAAVNDMIQRTNTSVAPWIIVPANDKYTARIHVLDTVCEQLRDTLHISS</sequence>
<evidence type="ECO:0000259" key="2">
    <source>
        <dbReference type="Pfam" id="PF03976"/>
    </source>
</evidence>
<gene>
    <name evidence="3" type="ORF">K239x_47960</name>
</gene>
<organism evidence="3 4">
    <name type="scientific">Stieleria marina</name>
    <dbReference type="NCBI Taxonomy" id="1930275"/>
    <lineage>
        <taxon>Bacteria</taxon>
        <taxon>Pseudomonadati</taxon>
        <taxon>Planctomycetota</taxon>
        <taxon>Planctomycetia</taxon>
        <taxon>Pirellulales</taxon>
        <taxon>Pirellulaceae</taxon>
        <taxon>Stieleria</taxon>
    </lineage>
</organism>
<dbReference type="PANTHER" id="PTHR34383:SF3">
    <property type="entry name" value="POLYPHOSPHATE:AMP PHOSPHOTRANSFERASE"/>
    <property type="match status" value="1"/>
</dbReference>